<proteinExistence type="predicted"/>
<reference evidence="1 2" key="1">
    <citation type="submission" date="2017-07" db="EMBL/GenBank/DDBJ databases">
        <title>Recovery of genomes from metagenomes via a dereplication, aggregation, and scoring strategy.</title>
        <authorList>
            <person name="Sieber C.M."/>
            <person name="Probst A.J."/>
            <person name="Sharrar A."/>
            <person name="Thomas B.C."/>
            <person name="Hess M."/>
            <person name="Tringe S.G."/>
            <person name="Banfield J.F."/>
        </authorList>
    </citation>
    <scope>NUCLEOTIDE SEQUENCE [LARGE SCALE GENOMIC DNA]</scope>
    <source>
        <strain evidence="1">JGI_Cruoil_03_51_56</strain>
    </source>
</reference>
<gene>
    <name evidence="1" type="ORF">CH330_03770</name>
</gene>
<evidence type="ECO:0000313" key="2">
    <source>
        <dbReference type="Proteomes" id="UP000215559"/>
    </source>
</evidence>
<dbReference type="InterPro" id="IPR003772">
    <property type="entry name" value="YceD"/>
</dbReference>
<name>A0A235BV47_UNCW3</name>
<evidence type="ECO:0000313" key="1">
    <source>
        <dbReference type="EMBL" id="OYD16084.1"/>
    </source>
</evidence>
<dbReference type="AlphaFoldDB" id="A0A235BV47"/>
<dbReference type="EMBL" id="NOZP01000072">
    <property type="protein sequence ID" value="OYD16084.1"/>
    <property type="molecule type" value="Genomic_DNA"/>
</dbReference>
<dbReference type="Proteomes" id="UP000215559">
    <property type="component" value="Unassembled WGS sequence"/>
</dbReference>
<protein>
    <recommendedName>
        <fullName evidence="3">DUF177 domain-containing protein</fullName>
    </recommendedName>
</protein>
<dbReference type="Pfam" id="PF02620">
    <property type="entry name" value="YceD"/>
    <property type="match status" value="1"/>
</dbReference>
<organism evidence="1 2">
    <name type="scientific">candidate division WOR-3 bacterium JGI_Cruoil_03_51_56</name>
    <dbReference type="NCBI Taxonomy" id="1973747"/>
    <lineage>
        <taxon>Bacteria</taxon>
        <taxon>Bacteria division WOR-3</taxon>
    </lineage>
</organism>
<evidence type="ECO:0008006" key="3">
    <source>
        <dbReference type="Google" id="ProtNLM"/>
    </source>
</evidence>
<comment type="caution">
    <text evidence="1">The sequence shown here is derived from an EMBL/GenBank/DDBJ whole genome shotgun (WGS) entry which is preliminary data.</text>
</comment>
<sequence>MKRHPWLIPIPTLKRGENYLKFELDIEELGGTRQEVRENLLFKELVGPLRVELAIVRSGENILVNGRVRFQTRLVCAICGKEFEREFCEKLATEFISENDTANSKNRELATEELNRILLRGNQLNLASVVHDAIHLAIPIAPKCRPDCTIAFPSKEPYDTIKSYTS</sequence>
<accession>A0A235BV47</accession>